<sequence>HTRNRCPKKVKQEEVGEARGRAYAINDAEPQGPNVVTVTFLLNNRYAFVLFDSSSDKSFVDTRFSAMLDINPIKIGASYEVELADGRVASTNTVLKGYTLNLVNHIFEIDRMPIELGMFEIIIGMYRLVKHDAVIICGMKVVRILYGNEMLIVESEKGVSRLKVILCIKARKYVERGCHLFLAHVTKTKSKEKRMEDVYVIHDFPKVFLKELPGLPPPRQVEFQIDLVPGTVPIARASYRLAPSKMKSCRYNCKSCWRKDLFIRVHHRGEHWFCL</sequence>
<reference evidence="1" key="1">
    <citation type="journal article" date="2019" name="Sci. Rep.">
        <title>Draft genome of Tanacetum cinerariifolium, the natural source of mosquito coil.</title>
        <authorList>
            <person name="Yamashiro T."/>
            <person name="Shiraishi A."/>
            <person name="Satake H."/>
            <person name="Nakayama K."/>
        </authorList>
    </citation>
    <scope>NUCLEOTIDE SEQUENCE</scope>
</reference>
<dbReference type="PANTHER" id="PTHR15503">
    <property type="entry name" value="LDOC1 RELATED"/>
    <property type="match status" value="1"/>
</dbReference>
<dbReference type="InterPro" id="IPR032567">
    <property type="entry name" value="RTL1-rel"/>
</dbReference>
<dbReference type="EMBL" id="BKCJ010982131">
    <property type="protein sequence ID" value="GFC59583.1"/>
    <property type="molecule type" value="Genomic_DNA"/>
</dbReference>
<evidence type="ECO:0000313" key="1">
    <source>
        <dbReference type="EMBL" id="GFC59583.1"/>
    </source>
</evidence>
<dbReference type="CDD" id="cd00303">
    <property type="entry name" value="retropepsin_like"/>
    <property type="match status" value="1"/>
</dbReference>
<dbReference type="PANTHER" id="PTHR15503:SF45">
    <property type="entry name" value="RNA-DIRECTED DNA POLYMERASE HOMOLOG"/>
    <property type="match status" value="1"/>
</dbReference>
<comment type="caution">
    <text evidence="1">The sequence shown here is derived from an EMBL/GenBank/DDBJ whole genome shotgun (WGS) entry which is preliminary data.</text>
</comment>
<dbReference type="InterPro" id="IPR021109">
    <property type="entry name" value="Peptidase_aspartic_dom_sf"/>
</dbReference>
<keyword evidence="1" id="KW-0808">Transferase</keyword>
<keyword evidence="1" id="KW-0695">RNA-directed DNA polymerase</keyword>
<dbReference type="Pfam" id="PF08284">
    <property type="entry name" value="RVP_2"/>
    <property type="match status" value="1"/>
</dbReference>
<dbReference type="Gene3D" id="2.40.70.10">
    <property type="entry name" value="Acid Proteases"/>
    <property type="match status" value="1"/>
</dbReference>
<accession>A0A699Q7Y4</accession>
<dbReference type="AlphaFoldDB" id="A0A699Q7Y4"/>
<gene>
    <name evidence="1" type="ORF">Tci_831553</name>
</gene>
<feature type="non-terminal residue" evidence="1">
    <location>
        <position position="1"/>
    </location>
</feature>
<organism evidence="1">
    <name type="scientific">Tanacetum cinerariifolium</name>
    <name type="common">Dalmatian daisy</name>
    <name type="synonym">Chrysanthemum cinerariifolium</name>
    <dbReference type="NCBI Taxonomy" id="118510"/>
    <lineage>
        <taxon>Eukaryota</taxon>
        <taxon>Viridiplantae</taxon>
        <taxon>Streptophyta</taxon>
        <taxon>Embryophyta</taxon>
        <taxon>Tracheophyta</taxon>
        <taxon>Spermatophyta</taxon>
        <taxon>Magnoliopsida</taxon>
        <taxon>eudicotyledons</taxon>
        <taxon>Gunneridae</taxon>
        <taxon>Pentapetalae</taxon>
        <taxon>asterids</taxon>
        <taxon>campanulids</taxon>
        <taxon>Asterales</taxon>
        <taxon>Asteraceae</taxon>
        <taxon>Asteroideae</taxon>
        <taxon>Anthemideae</taxon>
        <taxon>Anthemidinae</taxon>
        <taxon>Tanacetum</taxon>
    </lineage>
</organism>
<name>A0A699Q7Y4_TANCI</name>
<protein>
    <submittedName>
        <fullName evidence="1">Putative reverse transcriptase domain-containing protein</fullName>
    </submittedName>
</protein>
<keyword evidence="1" id="KW-0548">Nucleotidyltransferase</keyword>
<proteinExistence type="predicted"/>
<dbReference type="GO" id="GO:0003964">
    <property type="term" value="F:RNA-directed DNA polymerase activity"/>
    <property type="evidence" value="ECO:0007669"/>
    <property type="project" value="UniProtKB-KW"/>
</dbReference>